<evidence type="ECO:0000313" key="2">
    <source>
        <dbReference type="Proteomes" id="UP000237846"/>
    </source>
</evidence>
<proteinExistence type="predicted"/>
<dbReference type="OrthoDB" id="8990234at2"/>
<reference evidence="1 2" key="1">
    <citation type="submission" date="2018-03" db="EMBL/GenBank/DDBJ databases">
        <title>Genomic Encyclopedia of Archaeal and Bacterial Type Strains, Phase II (KMG-II): from individual species to whole genera.</title>
        <authorList>
            <person name="Goeker M."/>
        </authorList>
    </citation>
    <scope>NUCLEOTIDE SEQUENCE [LARGE SCALE GENOMIC DNA]</scope>
    <source>
        <strain evidence="1 2">DSM 45601</strain>
    </source>
</reference>
<dbReference type="Gene3D" id="3.40.50.720">
    <property type="entry name" value="NAD(P)-binding Rossmann-like Domain"/>
    <property type="match status" value="1"/>
</dbReference>
<comment type="caution">
    <text evidence="1">The sequence shown here is derived from an EMBL/GenBank/DDBJ whole genome shotgun (WGS) entry which is preliminary data.</text>
</comment>
<keyword evidence="2" id="KW-1185">Reference proteome</keyword>
<organism evidence="1 2">
    <name type="scientific">Allonocardiopsis opalescens</name>
    <dbReference type="NCBI Taxonomy" id="1144618"/>
    <lineage>
        <taxon>Bacteria</taxon>
        <taxon>Bacillati</taxon>
        <taxon>Actinomycetota</taxon>
        <taxon>Actinomycetes</taxon>
        <taxon>Streptosporangiales</taxon>
        <taxon>Allonocardiopsis</taxon>
    </lineage>
</organism>
<dbReference type="Gene3D" id="3.40.50.10860">
    <property type="entry name" value="Leucine Dehydrogenase, chain A, domain 1"/>
    <property type="match status" value="1"/>
</dbReference>
<dbReference type="AlphaFoldDB" id="A0A2T0Q0R0"/>
<name>A0A2T0Q0R0_9ACTN</name>
<protein>
    <submittedName>
        <fullName evidence="1">Shikimate 5-dehydrogenase</fullName>
    </submittedName>
</protein>
<dbReference type="Proteomes" id="UP000237846">
    <property type="component" value="Unassembled WGS sequence"/>
</dbReference>
<dbReference type="EMBL" id="PVZC01000006">
    <property type="protein sequence ID" value="PRX97263.1"/>
    <property type="molecule type" value="Genomic_DNA"/>
</dbReference>
<dbReference type="SUPFAM" id="SSF51735">
    <property type="entry name" value="NAD(P)-binding Rossmann-fold domains"/>
    <property type="match status" value="1"/>
</dbReference>
<accession>A0A2T0Q0R0</accession>
<dbReference type="RefSeq" id="WP_106249182.1">
    <property type="nucleotide sequence ID" value="NZ_PVZC01000006.1"/>
</dbReference>
<gene>
    <name evidence="1" type="ORF">CLV72_106300</name>
</gene>
<dbReference type="InterPro" id="IPR036291">
    <property type="entry name" value="NAD(P)-bd_dom_sf"/>
</dbReference>
<evidence type="ECO:0000313" key="1">
    <source>
        <dbReference type="EMBL" id="PRX97263.1"/>
    </source>
</evidence>
<sequence>MAEPAGRVLGFVGVSTAGSSIQRVFPAWAEDLGLSGMRLAGHDLPLDASAEDYRAVVRLIRDDDAYAGALITTHKISLYRAAADLFDSIDPFAELCGEISSISKRGGRLAGQAKDPFTAGLALEEFLDDDHFARTGGQALILGSGGAGTAIAYYLAKRPDRPGRILCTGLGAADTGHVRAVLAAGGAAPGLVETAVADGPADGLLAAMPPGSLVVNATGMGKDRPGSPLGDAAPYPPDAIAWELNYRGELAFLHQARAAGVRVVDGWRYFVHGWSQVVAEVFGLSLTDADMARLSASAEAVR</sequence>